<dbReference type="Proteomes" id="UP000294614">
    <property type="component" value="Unassembled WGS sequence"/>
</dbReference>
<keyword evidence="13" id="KW-1185">Reference proteome</keyword>
<dbReference type="NCBIfam" id="NF003587">
    <property type="entry name" value="PRK05253.1"/>
    <property type="match status" value="1"/>
</dbReference>
<dbReference type="GO" id="GO:0004781">
    <property type="term" value="F:sulfate adenylyltransferase (ATP) activity"/>
    <property type="evidence" value="ECO:0007669"/>
    <property type="project" value="UniProtKB-EC"/>
</dbReference>
<feature type="region of interest" description="Disordered" evidence="10">
    <location>
        <begin position="272"/>
        <end position="293"/>
    </location>
</feature>
<evidence type="ECO:0000256" key="3">
    <source>
        <dbReference type="ARBA" id="ARBA00022004"/>
    </source>
</evidence>
<dbReference type="PANTHER" id="PTHR43196">
    <property type="entry name" value="SULFATE ADENYLYLTRANSFERASE SUBUNIT 2"/>
    <property type="match status" value="1"/>
</dbReference>
<evidence type="ECO:0000256" key="5">
    <source>
        <dbReference type="ARBA" id="ARBA00022695"/>
    </source>
</evidence>
<keyword evidence="4 12" id="KW-0808">Transferase</keyword>
<evidence type="ECO:0000256" key="1">
    <source>
        <dbReference type="ARBA" id="ARBA00008885"/>
    </source>
</evidence>
<reference evidence="12 13" key="1">
    <citation type="submission" date="2019-03" db="EMBL/GenBank/DDBJ databases">
        <title>Genomic Encyclopedia of Type Strains, Phase IV (KMG-IV): sequencing the most valuable type-strain genomes for metagenomic binning, comparative biology and taxonomic classification.</title>
        <authorList>
            <person name="Goeker M."/>
        </authorList>
    </citation>
    <scope>NUCLEOTIDE SEQUENCE [LARGE SCALE GENOMIC DNA]</scope>
    <source>
        <strain evidence="12 13">DSM 24984</strain>
    </source>
</reference>
<dbReference type="Gene3D" id="3.40.50.620">
    <property type="entry name" value="HUPs"/>
    <property type="match status" value="1"/>
</dbReference>
<evidence type="ECO:0000313" key="13">
    <source>
        <dbReference type="Proteomes" id="UP000294614"/>
    </source>
</evidence>
<evidence type="ECO:0000256" key="9">
    <source>
        <dbReference type="ARBA" id="ARBA00031812"/>
    </source>
</evidence>
<protein>
    <recommendedName>
        <fullName evidence="3">Sulfate adenylyltransferase subunit 2</fullName>
        <ecNumber evidence="2">2.7.7.4</ecNumber>
    </recommendedName>
    <alternativeName>
        <fullName evidence="8">ATP-sulfurylase small subunit</fullName>
    </alternativeName>
    <alternativeName>
        <fullName evidence="9">Sulfate adenylate transferase</fullName>
    </alternativeName>
</protein>
<dbReference type="AlphaFoldDB" id="A0A4R1K9F8"/>
<keyword evidence="6" id="KW-0547">Nucleotide-binding</keyword>
<dbReference type="RefSeq" id="WP_132873866.1">
    <property type="nucleotide sequence ID" value="NZ_SMGG01000004.1"/>
</dbReference>
<dbReference type="PANTHER" id="PTHR43196:SF1">
    <property type="entry name" value="SULFATE ADENYLYLTRANSFERASE SUBUNIT 2"/>
    <property type="match status" value="1"/>
</dbReference>
<dbReference type="InterPro" id="IPR002500">
    <property type="entry name" value="PAPS_reduct_dom"/>
</dbReference>
<dbReference type="GO" id="GO:0005524">
    <property type="term" value="F:ATP binding"/>
    <property type="evidence" value="ECO:0007669"/>
    <property type="project" value="UniProtKB-KW"/>
</dbReference>
<organism evidence="12 13">
    <name type="scientific">Seleniivibrio woodruffii</name>
    <dbReference type="NCBI Taxonomy" id="1078050"/>
    <lineage>
        <taxon>Bacteria</taxon>
        <taxon>Pseudomonadati</taxon>
        <taxon>Deferribacterota</taxon>
        <taxon>Deferribacteres</taxon>
        <taxon>Deferribacterales</taxon>
        <taxon>Geovibrionaceae</taxon>
        <taxon>Seleniivibrio</taxon>
    </lineage>
</organism>
<gene>
    <name evidence="12" type="ORF">C8D98_1894</name>
</gene>
<dbReference type="EMBL" id="SMGG01000004">
    <property type="protein sequence ID" value="TCK61012.1"/>
    <property type="molecule type" value="Genomic_DNA"/>
</dbReference>
<dbReference type="EC" id="2.7.7.4" evidence="2"/>
<dbReference type="InterPro" id="IPR011784">
    <property type="entry name" value="SO4_adenylTrfase_ssu"/>
</dbReference>
<evidence type="ECO:0000313" key="12">
    <source>
        <dbReference type="EMBL" id="TCK61012.1"/>
    </source>
</evidence>
<dbReference type="Pfam" id="PF01507">
    <property type="entry name" value="PAPS_reduct"/>
    <property type="match status" value="1"/>
</dbReference>
<name>A0A4R1K9F8_9BACT</name>
<dbReference type="SUPFAM" id="SSF52402">
    <property type="entry name" value="Adenine nucleotide alpha hydrolases-like"/>
    <property type="match status" value="1"/>
</dbReference>
<feature type="domain" description="Phosphoadenosine phosphosulphate reductase" evidence="11">
    <location>
        <begin position="25"/>
        <end position="245"/>
    </location>
</feature>
<evidence type="ECO:0000256" key="8">
    <source>
        <dbReference type="ARBA" id="ARBA00030256"/>
    </source>
</evidence>
<comment type="similarity">
    <text evidence="1">Belongs to the PAPS reductase family. CysD subfamily.</text>
</comment>
<evidence type="ECO:0000256" key="10">
    <source>
        <dbReference type="SAM" id="MobiDB-lite"/>
    </source>
</evidence>
<dbReference type="InterPro" id="IPR050128">
    <property type="entry name" value="Sulfate_adenylyltrnsfr_sub2"/>
</dbReference>
<proteinExistence type="inferred from homology"/>
<evidence type="ECO:0000256" key="2">
    <source>
        <dbReference type="ARBA" id="ARBA00012391"/>
    </source>
</evidence>
<accession>A0A4R1K9F8</accession>
<evidence type="ECO:0000256" key="4">
    <source>
        <dbReference type="ARBA" id="ARBA00022679"/>
    </source>
</evidence>
<evidence type="ECO:0000259" key="11">
    <source>
        <dbReference type="Pfam" id="PF01507"/>
    </source>
</evidence>
<evidence type="ECO:0000256" key="6">
    <source>
        <dbReference type="ARBA" id="ARBA00022741"/>
    </source>
</evidence>
<evidence type="ECO:0000256" key="7">
    <source>
        <dbReference type="ARBA" id="ARBA00022840"/>
    </source>
</evidence>
<dbReference type="GO" id="GO:0000103">
    <property type="term" value="P:sulfate assimilation"/>
    <property type="evidence" value="ECO:0007669"/>
    <property type="project" value="InterPro"/>
</dbReference>
<comment type="caution">
    <text evidence="12">The sequence shown here is derived from an EMBL/GenBank/DDBJ whole genome shotgun (WGS) entry which is preliminary data.</text>
</comment>
<dbReference type="InterPro" id="IPR014729">
    <property type="entry name" value="Rossmann-like_a/b/a_fold"/>
</dbReference>
<sequence>MNHLDKLEANSVHILREAYREFKSLSMLWSIGKDSTVLLWLTRKAFFGHVPFPLIHIDTAYKIPEMIKYRNELCREFRINLIVGQNKAALENKETFPDGKVDRLGCCKRLKTDALKYTLSGEWERQRLDFDTGELVPDTSKDAFTGVIAGVRADEEGSRSKERVFSARDEKSEWDTASQPPELWNQYKTEFAPGTHVRIHPLLDWTELNIWEYIERENIPVIPIYFNNGQGKRYRSLGCWPCTSPVESEASNVQEIIAELKSGKFRNIAERSGREQDKDGGGTLEQLRKDGYM</sequence>
<dbReference type="OrthoDB" id="9772604at2"/>
<keyword evidence="5 12" id="KW-0548">Nucleotidyltransferase</keyword>
<dbReference type="PIRSF" id="PIRSF002936">
    <property type="entry name" value="CysDAde_trans"/>
    <property type="match status" value="1"/>
</dbReference>
<keyword evidence="7" id="KW-0067">ATP-binding</keyword>